<reference evidence="3 4" key="1">
    <citation type="submission" date="2012-05" db="EMBL/GenBank/DDBJ databases">
        <title>Recombination and specialization in a pathogen metapopulation.</title>
        <authorList>
            <person name="Gardiner A."/>
            <person name="Kemen E."/>
            <person name="Schultz-Larsen T."/>
            <person name="MacLean D."/>
            <person name="Van Oosterhout C."/>
            <person name="Jones J.D.G."/>
        </authorList>
    </citation>
    <scope>NUCLEOTIDE SEQUENCE [LARGE SCALE GENOMIC DNA]</scope>
    <source>
        <strain evidence="3 4">Ac Nc2</strain>
    </source>
</reference>
<evidence type="ECO:0000259" key="2">
    <source>
        <dbReference type="PROSITE" id="PS51205"/>
    </source>
</evidence>
<dbReference type="GO" id="GO:0030139">
    <property type="term" value="C:endocytic vesicle"/>
    <property type="evidence" value="ECO:0007669"/>
    <property type="project" value="TreeGrafter"/>
</dbReference>
<feature type="domain" description="VPS9" evidence="2">
    <location>
        <begin position="411"/>
        <end position="590"/>
    </location>
</feature>
<dbReference type="PANTHER" id="PTHR23101:SF25">
    <property type="entry name" value="GTPASE-ACTIVATING PROTEIN AND VPS9 DOMAIN-CONTAINING PROTEIN 1"/>
    <property type="match status" value="1"/>
</dbReference>
<feature type="region of interest" description="Disordered" evidence="1">
    <location>
        <begin position="478"/>
        <end position="499"/>
    </location>
</feature>
<dbReference type="GO" id="GO:0031267">
    <property type="term" value="F:small GTPase binding"/>
    <property type="evidence" value="ECO:0007669"/>
    <property type="project" value="TreeGrafter"/>
</dbReference>
<evidence type="ECO:0000313" key="4">
    <source>
        <dbReference type="Proteomes" id="UP000053237"/>
    </source>
</evidence>
<organism evidence="3 4">
    <name type="scientific">Albugo candida</name>
    <dbReference type="NCBI Taxonomy" id="65357"/>
    <lineage>
        <taxon>Eukaryota</taxon>
        <taxon>Sar</taxon>
        <taxon>Stramenopiles</taxon>
        <taxon>Oomycota</taxon>
        <taxon>Peronosporomycetes</taxon>
        <taxon>Albuginales</taxon>
        <taxon>Albuginaceae</taxon>
        <taxon>Albugo</taxon>
    </lineage>
</organism>
<dbReference type="PANTHER" id="PTHR23101">
    <property type="entry name" value="RAB GDP/GTP EXCHANGE FACTOR"/>
    <property type="match status" value="1"/>
</dbReference>
<dbReference type="OrthoDB" id="300289at2759"/>
<dbReference type="EMBL" id="CAIX01000065">
    <property type="protein sequence ID" value="CCI44262.1"/>
    <property type="molecule type" value="Genomic_DNA"/>
</dbReference>
<dbReference type="Proteomes" id="UP000053237">
    <property type="component" value="Unassembled WGS sequence"/>
</dbReference>
<dbReference type="InterPro" id="IPR045046">
    <property type="entry name" value="Vps9-like"/>
</dbReference>
<dbReference type="SUPFAM" id="SSF109993">
    <property type="entry name" value="VPS9 domain"/>
    <property type="match status" value="1"/>
</dbReference>
<dbReference type="STRING" id="65357.A0A024GBM0"/>
<dbReference type="InterPro" id="IPR037191">
    <property type="entry name" value="VPS9_dom_sf"/>
</dbReference>
<gene>
    <name evidence="3" type="ORF">BN9_050460</name>
</gene>
<dbReference type="Gene3D" id="1.20.1050.80">
    <property type="entry name" value="VPS9 domain"/>
    <property type="match status" value="1"/>
</dbReference>
<proteinExistence type="predicted"/>
<name>A0A024GBM0_9STRA</name>
<dbReference type="GO" id="GO:0016192">
    <property type="term" value="P:vesicle-mediated transport"/>
    <property type="evidence" value="ECO:0007669"/>
    <property type="project" value="InterPro"/>
</dbReference>
<sequence>MCSKGNQMSKCARECASDTCYDTGDSNSEEDYNVLGGDEQLDALCASLFVSESDKDCLSEMESSLIADGCDSQVHQTATPTPTWSAWDEYSDLFIRYALNLRIVRVEDHEGNSISTFGDSATATSSSLSASGLHESLNRSRSSSGFETSVGYHKLFFVLRISDVETKKRWFIRKSLRELVAFYNCIKSISGEDAPVKEPFWGTFRSLRPYKLSRRILFTRSLADLEQQKVLFDSFLRHTAALVSPAPLGPRRRRAILTLQQFVEVNRHCTVLDRQSYCKCRSPWRDERKIQRDVEVVFTEHPISVEFDKFVGSVTRQAQGPKRRLKKALTPPHARNILKNISTVMRDYQIRMGKDTQLQKYIDEGRFGLPEDEYDKFIDNARHAVTAIVEKEVYIQLEDHVYEALHALTSEEKEASLKKKFRCLQDMPQSYFGIASQLVSRNDWESARREFRQLDDYALPIDKVRCIVRAAKAIFHTCSNQPTDEPGSPASKRTKSPSFTSVEEMAGIVHESEAEVKRPKRTRVLTADDFLPIHLFVVVTTNTSKPLITKQLLQIMCTDPHDMLGEIGYYLTNYEAAIRFVKELQPSEQTIEKV</sequence>
<comment type="caution">
    <text evidence="3">The sequence shown here is derived from an EMBL/GenBank/DDBJ whole genome shotgun (WGS) entry which is preliminary data.</text>
</comment>
<dbReference type="InterPro" id="IPR003123">
    <property type="entry name" value="VPS9"/>
</dbReference>
<dbReference type="PROSITE" id="PS51205">
    <property type="entry name" value="VPS9"/>
    <property type="match status" value="1"/>
</dbReference>
<evidence type="ECO:0000313" key="3">
    <source>
        <dbReference type="EMBL" id="CCI44262.1"/>
    </source>
</evidence>
<dbReference type="InParanoid" id="A0A024GBM0"/>
<protein>
    <recommendedName>
        <fullName evidence="2">VPS9 domain-containing protein</fullName>
    </recommendedName>
</protein>
<dbReference type="Pfam" id="PF02204">
    <property type="entry name" value="VPS9"/>
    <property type="match status" value="1"/>
</dbReference>
<dbReference type="AlphaFoldDB" id="A0A024GBM0"/>
<accession>A0A024GBM0</accession>
<keyword evidence="4" id="KW-1185">Reference proteome</keyword>
<evidence type="ECO:0000256" key="1">
    <source>
        <dbReference type="SAM" id="MobiDB-lite"/>
    </source>
</evidence>
<dbReference type="GO" id="GO:0005085">
    <property type="term" value="F:guanyl-nucleotide exchange factor activity"/>
    <property type="evidence" value="ECO:0007669"/>
    <property type="project" value="InterPro"/>
</dbReference>
<dbReference type="GO" id="GO:0005829">
    <property type="term" value="C:cytosol"/>
    <property type="evidence" value="ECO:0007669"/>
    <property type="project" value="TreeGrafter"/>
</dbReference>